<comment type="function">
    <text evidence="6">Participates in both the initiation and recycling phases of transcription. In the presence of the delta subunit, RNAP displays an increased specificity of transcription, a decreased affinity for nucleic acids, and an increased efficiency of RNA synthesis because of enhanced recycling.</text>
</comment>
<dbReference type="GO" id="GO:0006351">
    <property type="term" value="P:DNA-templated transcription"/>
    <property type="evidence" value="ECO:0007669"/>
    <property type="project" value="InterPro"/>
</dbReference>
<evidence type="ECO:0000313" key="10">
    <source>
        <dbReference type="Proteomes" id="UP001164718"/>
    </source>
</evidence>
<sequence length="191" mass="22606">MSLEQLSLEELQEMSMIEIAFEILDKKKQPLPFSQLVDEIVALTKMSAEEVKERAPQFYTDLNIDGRFMNVGGNTWGIKAWYPMDQIEDEIVPKVRSKKKKAKKADDLDDFEIDDDFDEVDEEVFLDEDEDKDLDEVDEDFEDDELIDEDFEDDKLMDDDDDLLIDEDFVDDEERDELDDEFEEDMEEKEK</sequence>
<dbReference type="InterPro" id="IPR038087">
    <property type="entry name" value="RNAP_delta_N_dom_sf"/>
</dbReference>
<dbReference type="Proteomes" id="UP001164718">
    <property type="component" value="Chromosome"/>
</dbReference>
<keyword evidence="4 6" id="KW-0548">Nucleotidyltransferase</keyword>
<gene>
    <name evidence="6 9" type="primary">rpoE</name>
    <name evidence="9" type="ORF">OE104_14130</name>
</gene>
<dbReference type="InterPro" id="IPR007759">
    <property type="entry name" value="Asxl_HARE-HTH"/>
</dbReference>
<dbReference type="GO" id="GO:0003899">
    <property type="term" value="F:DNA-directed RNA polymerase activity"/>
    <property type="evidence" value="ECO:0007669"/>
    <property type="project" value="UniProtKB-UniRule"/>
</dbReference>
<feature type="region of interest" description="Disordered" evidence="7">
    <location>
        <begin position="112"/>
        <end position="191"/>
    </location>
</feature>
<proteinExistence type="inferred from homology"/>
<evidence type="ECO:0000256" key="7">
    <source>
        <dbReference type="SAM" id="MobiDB-lite"/>
    </source>
</evidence>
<dbReference type="InterPro" id="IPR029757">
    <property type="entry name" value="RpoE"/>
</dbReference>
<dbReference type="Pfam" id="PF05066">
    <property type="entry name" value="HARE-HTH"/>
    <property type="match status" value="1"/>
</dbReference>
<organism evidence="9 10">
    <name type="scientific">Fervidibacillus albus</name>
    <dbReference type="NCBI Taxonomy" id="2980026"/>
    <lineage>
        <taxon>Bacteria</taxon>
        <taxon>Bacillati</taxon>
        <taxon>Bacillota</taxon>
        <taxon>Bacilli</taxon>
        <taxon>Bacillales</taxon>
        <taxon>Bacillaceae</taxon>
        <taxon>Fervidibacillus</taxon>
    </lineage>
</organism>
<evidence type="ECO:0000256" key="6">
    <source>
        <dbReference type="HAMAP-Rule" id="MF_00357"/>
    </source>
</evidence>
<dbReference type="RefSeq" id="WP_275417420.1">
    <property type="nucleotide sequence ID" value="NZ_CP106878.1"/>
</dbReference>
<dbReference type="PROSITE" id="PS51913">
    <property type="entry name" value="HTH_HARE"/>
    <property type="match status" value="1"/>
</dbReference>
<evidence type="ECO:0000313" key="9">
    <source>
        <dbReference type="EMBL" id="WAA09639.1"/>
    </source>
</evidence>
<dbReference type="AlphaFoldDB" id="A0A9E8LVN3"/>
<evidence type="ECO:0000256" key="2">
    <source>
        <dbReference type="ARBA" id="ARBA00022478"/>
    </source>
</evidence>
<keyword evidence="5 6" id="KW-0804">Transcription</keyword>
<comment type="similarity">
    <text evidence="1 6">Belongs to the RpoE family.</text>
</comment>
<protein>
    <recommendedName>
        <fullName evidence="6">Probable DNA-directed RNA polymerase subunit delta</fullName>
    </recommendedName>
    <alternativeName>
        <fullName evidence="6">RNAP delta factor</fullName>
    </alternativeName>
</protein>
<dbReference type="EMBL" id="CP106878">
    <property type="protein sequence ID" value="WAA09639.1"/>
    <property type="molecule type" value="Genomic_DNA"/>
</dbReference>
<dbReference type="Gene3D" id="1.10.10.1250">
    <property type="entry name" value="RNA polymerase, subunit delta, N-terminal domain"/>
    <property type="match status" value="1"/>
</dbReference>
<dbReference type="NCBIfam" id="TIGR04567">
    <property type="entry name" value="RNAP_delt_lowGC"/>
    <property type="match status" value="1"/>
</dbReference>
<evidence type="ECO:0000256" key="4">
    <source>
        <dbReference type="ARBA" id="ARBA00022695"/>
    </source>
</evidence>
<accession>A0A9E8LVN3</accession>
<name>A0A9E8LVN3_9BACI</name>
<keyword evidence="2 6" id="KW-0240">DNA-directed RNA polymerase</keyword>
<keyword evidence="3 6" id="KW-0808">Transferase</keyword>
<evidence type="ECO:0000256" key="1">
    <source>
        <dbReference type="ARBA" id="ARBA00009828"/>
    </source>
</evidence>
<evidence type="ECO:0000256" key="5">
    <source>
        <dbReference type="ARBA" id="ARBA00023163"/>
    </source>
</evidence>
<feature type="domain" description="HTH HARE-type" evidence="8">
    <location>
        <begin position="14"/>
        <end position="81"/>
    </location>
</feature>
<dbReference type="KEGG" id="faf:OE104_14130"/>
<dbReference type="HAMAP" id="MF_00357">
    <property type="entry name" value="RNApol_bact_RpoE"/>
    <property type="match status" value="1"/>
</dbReference>
<keyword evidence="10" id="KW-1185">Reference proteome</keyword>
<evidence type="ECO:0000256" key="3">
    <source>
        <dbReference type="ARBA" id="ARBA00022679"/>
    </source>
</evidence>
<comment type="subunit">
    <text evidence="6">RNAP is composed of a core of 2 alpha, a beta and a beta' subunits. The core is associated with a delta subunit and one of several sigma factors.</text>
</comment>
<dbReference type="GO" id="GO:0000428">
    <property type="term" value="C:DNA-directed RNA polymerase complex"/>
    <property type="evidence" value="ECO:0007669"/>
    <property type="project" value="UniProtKB-KW"/>
</dbReference>
<dbReference type="GO" id="GO:0006355">
    <property type="term" value="P:regulation of DNA-templated transcription"/>
    <property type="evidence" value="ECO:0007669"/>
    <property type="project" value="UniProtKB-UniRule"/>
</dbReference>
<evidence type="ECO:0000259" key="8">
    <source>
        <dbReference type="PROSITE" id="PS51913"/>
    </source>
</evidence>
<reference evidence="9" key="1">
    <citation type="submission" date="2022-09" db="EMBL/GenBank/DDBJ databases">
        <title>Complete Genomes of Fervidibacillus albus and Fervidibacillus halotolerans isolated from tidal flat sediments.</title>
        <authorList>
            <person name="Kwon K.K."/>
            <person name="Yang S.-H."/>
            <person name="Park M.J."/>
            <person name="Oh H.-M."/>
        </authorList>
    </citation>
    <scope>NUCLEOTIDE SEQUENCE</scope>
    <source>
        <strain evidence="9">MEBiC13591</strain>
    </source>
</reference>